<keyword evidence="5" id="KW-1185">Reference proteome</keyword>
<dbReference type="InterPro" id="IPR013087">
    <property type="entry name" value="Znf_C2H2_type"/>
</dbReference>
<protein>
    <recommendedName>
        <fullName evidence="3">C2H2-type domain-containing protein</fullName>
    </recommendedName>
</protein>
<keyword evidence="1" id="KW-0479">Metal-binding</keyword>
<name>A0A401GZV6_9APHY</name>
<dbReference type="OrthoDB" id="2799176at2759"/>
<keyword evidence="1" id="KW-0863">Zinc-finger</keyword>
<evidence type="ECO:0000256" key="2">
    <source>
        <dbReference type="SAM" id="MobiDB-lite"/>
    </source>
</evidence>
<comment type="caution">
    <text evidence="4">The sequence shown here is derived from an EMBL/GenBank/DDBJ whole genome shotgun (WGS) entry which is preliminary data.</text>
</comment>
<feature type="compositionally biased region" description="Polar residues" evidence="2">
    <location>
        <begin position="230"/>
        <end position="241"/>
    </location>
</feature>
<evidence type="ECO:0000313" key="5">
    <source>
        <dbReference type="Proteomes" id="UP000287166"/>
    </source>
</evidence>
<keyword evidence="1" id="KW-0862">Zinc</keyword>
<dbReference type="GO" id="GO:0008270">
    <property type="term" value="F:zinc ion binding"/>
    <property type="evidence" value="ECO:0007669"/>
    <property type="project" value="UniProtKB-KW"/>
</dbReference>
<feature type="region of interest" description="Disordered" evidence="2">
    <location>
        <begin position="29"/>
        <end position="68"/>
    </location>
</feature>
<accession>A0A401GZV6</accession>
<feature type="domain" description="C2H2-type" evidence="3">
    <location>
        <begin position="208"/>
        <end position="236"/>
    </location>
</feature>
<dbReference type="RefSeq" id="XP_027618582.1">
    <property type="nucleotide sequence ID" value="XM_027762781.1"/>
</dbReference>
<reference evidence="4 5" key="1">
    <citation type="journal article" date="2018" name="Sci. Rep.">
        <title>Genome sequence of the cauliflower mushroom Sparassis crispa (Hanabiratake) and its association with beneficial usage.</title>
        <authorList>
            <person name="Kiyama R."/>
            <person name="Furutani Y."/>
            <person name="Kawaguchi K."/>
            <person name="Nakanishi T."/>
        </authorList>
    </citation>
    <scope>NUCLEOTIDE SEQUENCE [LARGE SCALE GENOMIC DNA]</scope>
</reference>
<dbReference type="PROSITE" id="PS50157">
    <property type="entry name" value="ZINC_FINGER_C2H2_2"/>
    <property type="match status" value="1"/>
</dbReference>
<dbReference type="GeneID" id="38784586"/>
<evidence type="ECO:0000259" key="3">
    <source>
        <dbReference type="PROSITE" id="PS50157"/>
    </source>
</evidence>
<dbReference type="EMBL" id="BFAD01000011">
    <property type="protein sequence ID" value="GBE87669.1"/>
    <property type="molecule type" value="Genomic_DNA"/>
</dbReference>
<proteinExistence type="predicted"/>
<dbReference type="STRING" id="139825.A0A401GZV6"/>
<evidence type="ECO:0000256" key="1">
    <source>
        <dbReference type="PROSITE-ProRule" id="PRU00042"/>
    </source>
</evidence>
<feature type="region of interest" description="Disordered" evidence="2">
    <location>
        <begin position="220"/>
        <end position="241"/>
    </location>
</feature>
<organism evidence="4 5">
    <name type="scientific">Sparassis crispa</name>
    <dbReference type="NCBI Taxonomy" id="139825"/>
    <lineage>
        <taxon>Eukaryota</taxon>
        <taxon>Fungi</taxon>
        <taxon>Dikarya</taxon>
        <taxon>Basidiomycota</taxon>
        <taxon>Agaricomycotina</taxon>
        <taxon>Agaricomycetes</taxon>
        <taxon>Polyporales</taxon>
        <taxon>Sparassidaceae</taxon>
        <taxon>Sparassis</taxon>
    </lineage>
</organism>
<dbReference type="InParanoid" id="A0A401GZV6"/>
<sequence>MDHGFFQLDIDNYSAQSLTPDTMWNGCYLPTPDTPTSGSQLDPSLLPPSHLPTSQDASASANHCLPSEHGDMRDWTSNMHPDHLLQRLRGVPWAPLKFWLELRKVCEDRIVRARTGCSPQETGPVPPDLADESNSTTCRWDNCTVNLNSTEVPVIKKHLLQYHFGDRADWIVGERGYCFWKDCDYRKSMKCSSFAKHIATTHLKTTSRFCQNCGKLFTRGDSESRHRKNGTCQAHSRGFSQ</sequence>
<gene>
    <name evidence="4" type="ORF">SCP_1103460</name>
</gene>
<evidence type="ECO:0000313" key="4">
    <source>
        <dbReference type="EMBL" id="GBE87669.1"/>
    </source>
</evidence>
<dbReference type="Proteomes" id="UP000287166">
    <property type="component" value="Unassembled WGS sequence"/>
</dbReference>
<dbReference type="AlphaFoldDB" id="A0A401GZV6"/>